<name>A0A1Z2LBB8_9ACTN</name>
<accession>A0A1Z2LBB8</accession>
<dbReference type="OrthoDB" id="6753945at2"/>
<proteinExistence type="inferred from homology"/>
<evidence type="ECO:0000259" key="4">
    <source>
        <dbReference type="Pfam" id="PF13458"/>
    </source>
</evidence>
<dbReference type="Pfam" id="PF13458">
    <property type="entry name" value="Peripla_BP_6"/>
    <property type="match status" value="1"/>
</dbReference>
<dbReference type="Proteomes" id="UP000195755">
    <property type="component" value="Chromosome"/>
</dbReference>
<dbReference type="PANTHER" id="PTHR30483">
    <property type="entry name" value="LEUCINE-SPECIFIC-BINDING PROTEIN"/>
    <property type="match status" value="1"/>
</dbReference>
<dbReference type="EMBL" id="CP021744">
    <property type="protein sequence ID" value="ARZ71597.1"/>
    <property type="molecule type" value="Genomic_DNA"/>
</dbReference>
<evidence type="ECO:0000256" key="3">
    <source>
        <dbReference type="SAM" id="MobiDB-lite"/>
    </source>
</evidence>
<evidence type="ECO:0000256" key="1">
    <source>
        <dbReference type="ARBA" id="ARBA00010062"/>
    </source>
</evidence>
<dbReference type="AlphaFoldDB" id="A0A1Z2LBB8"/>
<sequence>MGGPRDKDGLCVGAGGPHGGKELCIGAVVPLTGRLGSLGHPLAFALEHLAPRLTRLTHDGRRYPLRLAVRDSRSEPGRARRAVAELVAREGARIVVTMAGTQVLPAVADACQDLEVPCLSTTFPWQAYVLTQGGGRGRAPGWTYHFAWGLDDIADVFADMWEHAGAARTVGCLWNDGRQGRLLRHPRHGFAPAATARGHTLVDPGGYAEPGGGFAEHVRRFKDAGTDVVTSAATGADLTLFLRRAHAAGLRPRLVTCSRWLAYPPDTRRAAPAPRAVPPEPPSGHPAPSVPPVPPAPSDQVATLVYWTPRHPYRSSLDGSTAAQLADAYRSATGRPWLQPLGLAHALLEVAAHALGTAADPTDRRAVAEALGRTKLSTVAGDLDFTTGPAPGIALLPLAGGQWQPTGDGHRLAVVSNNRLPQVPLDGDLVLAD</sequence>
<dbReference type="InterPro" id="IPR028081">
    <property type="entry name" value="Leu-bd"/>
</dbReference>
<dbReference type="KEGG" id="salj:SMD11_6021"/>
<dbReference type="SUPFAM" id="SSF53822">
    <property type="entry name" value="Periplasmic binding protein-like I"/>
    <property type="match status" value="1"/>
</dbReference>
<dbReference type="InterPro" id="IPR028082">
    <property type="entry name" value="Peripla_BP_I"/>
</dbReference>
<dbReference type="RefSeq" id="WP_087929374.1">
    <property type="nucleotide sequence ID" value="NZ_CP021744.1"/>
</dbReference>
<feature type="region of interest" description="Disordered" evidence="3">
    <location>
        <begin position="269"/>
        <end position="297"/>
    </location>
</feature>
<evidence type="ECO:0000256" key="2">
    <source>
        <dbReference type="ARBA" id="ARBA00022729"/>
    </source>
</evidence>
<organism evidence="5 6">
    <name type="scientific">Streptomyces albireticuli</name>
    <dbReference type="NCBI Taxonomy" id="1940"/>
    <lineage>
        <taxon>Bacteria</taxon>
        <taxon>Bacillati</taxon>
        <taxon>Actinomycetota</taxon>
        <taxon>Actinomycetes</taxon>
        <taxon>Kitasatosporales</taxon>
        <taxon>Streptomycetaceae</taxon>
        <taxon>Streptomyces</taxon>
    </lineage>
</organism>
<reference evidence="5 6" key="1">
    <citation type="submission" date="2017-06" db="EMBL/GenBank/DDBJ databases">
        <title>Streptomyces albireticuli Genome sequencing and assembly.</title>
        <authorList>
            <person name="Wang Y."/>
            <person name="Du B."/>
            <person name="Ding Y."/>
            <person name="Liu H."/>
            <person name="Hou Q."/>
            <person name="Liu K."/>
            <person name="Yao L."/>
            <person name="Wang C."/>
        </authorList>
    </citation>
    <scope>NUCLEOTIDE SEQUENCE [LARGE SCALE GENOMIC DNA]</scope>
    <source>
        <strain evidence="5 6">MDJK11</strain>
    </source>
</reference>
<protein>
    <recommendedName>
        <fullName evidence="4">Leucine-binding protein domain-containing protein</fullName>
    </recommendedName>
</protein>
<dbReference type="Gene3D" id="3.40.50.2300">
    <property type="match status" value="2"/>
</dbReference>
<dbReference type="CDD" id="cd06337">
    <property type="entry name" value="PBP1_ABC_ligand_binding-like"/>
    <property type="match status" value="1"/>
</dbReference>
<evidence type="ECO:0000313" key="5">
    <source>
        <dbReference type="EMBL" id="ARZ71597.1"/>
    </source>
</evidence>
<evidence type="ECO:0000313" key="6">
    <source>
        <dbReference type="Proteomes" id="UP000195755"/>
    </source>
</evidence>
<dbReference type="PANTHER" id="PTHR30483:SF6">
    <property type="entry name" value="PERIPLASMIC BINDING PROTEIN OF ABC TRANSPORTER FOR NATURAL AMINO ACIDS"/>
    <property type="match status" value="1"/>
</dbReference>
<gene>
    <name evidence="5" type="ORF">SMD11_6021</name>
</gene>
<dbReference type="InterPro" id="IPR051010">
    <property type="entry name" value="BCAA_transport"/>
</dbReference>
<feature type="compositionally biased region" description="Pro residues" evidence="3">
    <location>
        <begin position="275"/>
        <end position="297"/>
    </location>
</feature>
<comment type="similarity">
    <text evidence="1">Belongs to the leucine-binding protein family.</text>
</comment>
<feature type="domain" description="Leucine-binding protein" evidence="4">
    <location>
        <begin position="25"/>
        <end position="386"/>
    </location>
</feature>
<keyword evidence="2" id="KW-0732">Signal</keyword>